<keyword evidence="2 6" id="KW-0812">Transmembrane</keyword>
<gene>
    <name evidence="7" type="ORF">BGW36DRAFT_289358</name>
</gene>
<dbReference type="PANTHER" id="PTHR23294:SF59">
    <property type="entry name" value="UNC93-LIKE PROTEIN C922.05C"/>
    <property type="match status" value="1"/>
</dbReference>
<evidence type="ECO:0000256" key="4">
    <source>
        <dbReference type="ARBA" id="ARBA00023136"/>
    </source>
</evidence>
<comment type="subcellular location">
    <subcellularLocation>
        <location evidence="1">Membrane</location>
        <topology evidence="1">Multi-pass membrane protein</topology>
    </subcellularLocation>
</comment>
<feature type="transmembrane region" description="Helical" evidence="6">
    <location>
        <begin position="55"/>
        <end position="75"/>
    </location>
</feature>
<evidence type="ECO:0000313" key="7">
    <source>
        <dbReference type="EMBL" id="KAH8701808.1"/>
    </source>
</evidence>
<dbReference type="GeneID" id="70240942"/>
<dbReference type="InterPro" id="IPR010291">
    <property type="entry name" value="Ion_channel_UNC-93"/>
</dbReference>
<dbReference type="EMBL" id="JAJTJA010000003">
    <property type="protein sequence ID" value="KAH8701808.1"/>
    <property type="molecule type" value="Genomic_DNA"/>
</dbReference>
<dbReference type="AlphaFoldDB" id="A0AAD4KXV1"/>
<dbReference type="Proteomes" id="UP001201262">
    <property type="component" value="Unassembled WGS sequence"/>
</dbReference>
<feature type="transmembrane region" description="Helical" evidence="6">
    <location>
        <begin position="340"/>
        <end position="366"/>
    </location>
</feature>
<dbReference type="SUPFAM" id="SSF103473">
    <property type="entry name" value="MFS general substrate transporter"/>
    <property type="match status" value="1"/>
</dbReference>
<sequence>MAIKIPGLPLVRLHSPYWQNVIMGLIVAMTAGLYEALNLLGAGGGRPNSAQTVQVVNATLCAVWVLSSTFSGSLLNTIGPALTACLGVVGYMIYIGSLWYFDKTGHEGFPIFAAVAIGISAGCLFCTMGYISMSYSEERERGSFIALSFNLQAFGAAVGGIIPLLINRKSSKAAGVPEVVYIVFIVIQGFACLFAFALRPPSKITREDGTQLANIKSRGFVEELKSTLEIFRDWKLLIMIPAFLPSECFLVYAGSVNAFHNSLRARSLLSFIAVVVQIPAGIGLQKILDHDKWSRRTRAIVGLVVIGVPLIAAWTWEVVRTRHYNRSQPPTNPTDWNEDAFIPIFFLFVLNWVSSVLWPYLILYFLGCLTNSPRKSANYAGIFRAMQGAGEAICFGVDSIEVPYIKEAGVLLAFYTAGVIIFGYLAVFHISETQYFAGEEGVVLPKRVLDGHEIDEDRHVDPDSKVATEGKSGSTP</sequence>
<dbReference type="RefSeq" id="XP_046075184.1">
    <property type="nucleotide sequence ID" value="XM_046210655.1"/>
</dbReference>
<organism evidence="7 8">
    <name type="scientific">Talaromyces proteolyticus</name>
    <dbReference type="NCBI Taxonomy" id="1131652"/>
    <lineage>
        <taxon>Eukaryota</taxon>
        <taxon>Fungi</taxon>
        <taxon>Dikarya</taxon>
        <taxon>Ascomycota</taxon>
        <taxon>Pezizomycotina</taxon>
        <taxon>Eurotiomycetes</taxon>
        <taxon>Eurotiomycetidae</taxon>
        <taxon>Eurotiales</taxon>
        <taxon>Trichocomaceae</taxon>
        <taxon>Talaromyces</taxon>
        <taxon>Talaromyces sect. Bacilispori</taxon>
    </lineage>
</organism>
<feature type="region of interest" description="Disordered" evidence="5">
    <location>
        <begin position="455"/>
        <end position="476"/>
    </location>
</feature>
<evidence type="ECO:0000256" key="6">
    <source>
        <dbReference type="SAM" id="Phobius"/>
    </source>
</evidence>
<feature type="transmembrane region" description="Helical" evidence="6">
    <location>
        <begin position="408"/>
        <end position="427"/>
    </location>
</feature>
<dbReference type="InterPro" id="IPR051617">
    <property type="entry name" value="UNC-93-like_regulator"/>
</dbReference>
<evidence type="ECO:0008006" key="9">
    <source>
        <dbReference type="Google" id="ProtNLM"/>
    </source>
</evidence>
<feature type="transmembrane region" description="Helical" evidence="6">
    <location>
        <begin position="300"/>
        <end position="319"/>
    </location>
</feature>
<protein>
    <recommendedName>
        <fullName evidence="9">MFS general substrate transporter</fullName>
    </recommendedName>
</protein>
<dbReference type="Gene3D" id="1.20.1250.20">
    <property type="entry name" value="MFS general substrate transporter like domains"/>
    <property type="match status" value="1"/>
</dbReference>
<evidence type="ECO:0000256" key="3">
    <source>
        <dbReference type="ARBA" id="ARBA00022989"/>
    </source>
</evidence>
<keyword evidence="4 6" id="KW-0472">Membrane</keyword>
<feature type="compositionally biased region" description="Basic and acidic residues" evidence="5">
    <location>
        <begin position="455"/>
        <end position="468"/>
    </location>
</feature>
<dbReference type="GO" id="GO:0016020">
    <property type="term" value="C:membrane"/>
    <property type="evidence" value="ECO:0007669"/>
    <property type="project" value="UniProtKB-SubCell"/>
</dbReference>
<accession>A0AAD4KXV1</accession>
<feature type="transmembrane region" description="Helical" evidence="6">
    <location>
        <begin position="143"/>
        <end position="167"/>
    </location>
</feature>
<dbReference type="InterPro" id="IPR036259">
    <property type="entry name" value="MFS_trans_sf"/>
</dbReference>
<evidence type="ECO:0000256" key="2">
    <source>
        <dbReference type="ARBA" id="ARBA00022692"/>
    </source>
</evidence>
<dbReference type="PANTHER" id="PTHR23294">
    <property type="entry name" value="ET TRANSLATION PRODUCT-RELATED"/>
    <property type="match status" value="1"/>
</dbReference>
<reference evidence="7" key="1">
    <citation type="submission" date="2021-12" db="EMBL/GenBank/DDBJ databases">
        <title>Convergent genome expansion in fungi linked to evolution of root-endophyte symbiosis.</title>
        <authorList>
            <consortium name="DOE Joint Genome Institute"/>
            <person name="Ke Y.-H."/>
            <person name="Bonito G."/>
            <person name="Liao H.-L."/>
            <person name="Looney B."/>
            <person name="Rojas-Flechas A."/>
            <person name="Nash J."/>
            <person name="Hameed K."/>
            <person name="Schadt C."/>
            <person name="Martin F."/>
            <person name="Crous P.W."/>
            <person name="Miettinen O."/>
            <person name="Magnuson J.K."/>
            <person name="Labbe J."/>
            <person name="Jacobson D."/>
            <person name="Doktycz M.J."/>
            <person name="Veneault-Fourrey C."/>
            <person name="Kuo A."/>
            <person name="Mondo S."/>
            <person name="Calhoun S."/>
            <person name="Riley R."/>
            <person name="Ohm R."/>
            <person name="LaButti K."/>
            <person name="Andreopoulos B."/>
            <person name="Pangilinan J."/>
            <person name="Nolan M."/>
            <person name="Tritt A."/>
            <person name="Clum A."/>
            <person name="Lipzen A."/>
            <person name="Daum C."/>
            <person name="Barry K."/>
            <person name="Grigoriev I.V."/>
            <person name="Vilgalys R."/>
        </authorList>
    </citation>
    <scope>NUCLEOTIDE SEQUENCE</scope>
    <source>
        <strain evidence="7">PMI_201</strain>
    </source>
</reference>
<proteinExistence type="predicted"/>
<keyword evidence="8" id="KW-1185">Reference proteome</keyword>
<feature type="transmembrane region" description="Helical" evidence="6">
    <location>
        <begin position="268"/>
        <end position="288"/>
    </location>
</feature>
<feature type="transmembrane region" description="Helical" evidence="6">
    <location>
        <begin position="108"/>
        <end position="131"/>
    </location>
</feature>
<dbReference type="Pfam" id="PF05978">
    <property type="entry name" value="UNC-93"/>
    <property type="match status" value="1"/>
</dbReference>
<feature type="transmembrane region" description="Helical" evidence="6">
    <location>
        <begin position="17"/>
        <end position="34"/>
    </location>
</feature>
<evidence type="ECO:0000256" key="5">
    <source>
        <dbReference type="SAM" id="MobiDB-lite"/>
    </source>
</evidence>
<feature type="transmembrane region" description="Helical" evidence="6">
    <location>
        <begin position="179"/>
        <end position="198"/>
    </location>
</feature>
<keyword evidence="3 6" id="KW-1133">Transmembrane helix</keyword>
<feature type="transmembrane region" description="Helical" evidence="6">
    <location>
        <begin position="236"/>
        <end position="256"/>
    </location>
</feature>
<evidence type="ECO:0000256" key="1">
    <source>
        <dbReference type="ARBA" id="ARBA00004141"/>
    </source>
</evidence>
<comment type="caution">
    <text evidence="7">The sequence shown here is derived from an EMBL/GenBank/DDBJ whole genome shotgun (WGS) entry which is preliminary data.</text>
</comment>
<evidence type="ECO:0000313" key="8">
    <source>
        <dbReference type="Proteomes" id="UP001201262"/>
    </source>
</evidence>
<name>A0AAD4KXV1_9EURO</name>
<feature type="transmembrane region" description="Helical" evidence="6">
    <location>
        <begin position="81"/>
        <end position="101"/>
    </location>
</feature>